<evidence type="ECO:0000256" key="3">
    <source>
        <dbReference type="ARBA" id="ARBA00022692"/>
    </source>
</evidence>
<keyword evidence="3" id="KW-0812">Transmembrane</keyword>
<accession>A0A7S0X0E3</accession>
<protein>
    <submittedName>
        <fullName evidence="9">Uncharacterized protein</fullName>
    </submittedName>
</protein>
<comment type="subcellular location">
    <subcellularLocation>
        <location evidence="2">Membrane</location>
    </subcellularLocation>
    <subcellularLocation>
        <location evidence="1">Mitochondrion</location>
    </subcellularLocation>
</comment>
<evidence type="ECO:0000256" key="2">
    <source>
        <dbReference type="ARBA" id="ARBA00004370"/>
    </source>
</evidence>
<name>A0A7S0X0E3_9CHLO</name>
<reference evidence="9" key="1">
    <citation type="submission" date="2021-01" db="EMBL/GenBank/DDBJ databases">
        <authorList>
            <person name="Corre E."/>
            <person name="Pelletier E."/>
            <person name="Niang G."/>
            <person name="Scheremetjew M."/>
            <person name="Finn R."/>
            <person name="Kale V."/>
            <person name="Holt S."/>
            <person name="Cochrane G."/>
            <person name="Meng A."/>
            <person name="Brown T."/>
            <person name="Cohen L."/>
        </authorList>
    </citation>
    <scope>NUCLEOTIDE SEQUENCE</scope>
    <source>
        <strain evidence="9">SAG 11-49</strain>
    </source>
</reference>
<feature type="coiled-coil region" evidence="8">
    <location>
        <begin position="100"/>
        <end position="132"/>
    </location>
</feature>
<keyword evidence="4" id="KW-1133">Transmembrane helix</keyword>
<evidence type="ECO:0000256" key="5">
    <source>
        <dbReference type="ARBA" id="ARBA00023054"/>
    </source>
</evidence>
<evidence type="ECO:0000256" key="6">
    <source>
        <dbReference type="ARBA" id="ARBA00023128"/>
    </source>
</evidence>
<evidence type="ECO:0000256" key="7">
    <source>
        <dbReference type="ARBA" id="ARBA00023136"/>
    </source>
</evidence>
<evidence type="ECO:0000256" key="8">
    <source>
        <dbReference type="SAM" id="Coils"/>
    </source>
</evidence>
<dbReference type="PANTHER" id="PTHR14360">
    <property type="entry name" value="PROTEIN FMP32, MITOCHONDRIAL"/>
    <property type="match status" value="1"/>
</dbReference>
<dbReference type="Gene3D" id="1.20.5.340">
    <property type="match status" value="1"/>
</dbReference>
<dbReference type="Pfam" id="PF07798">
    <property type="entry name" value="CCDC90-like"/>
    <property type="match status" value="1"/>
</dbReference>
<keyword evidence="6" id="KW-0496">Mitochondrion</keyword>
<organism evidence="9">
    <name type="scientific">Chlamydomonas leiostraca</name>
    <dbReference type="NCBI Taxonomy" id="1034604"/>
    <lineage>
        <taxon>Eukaryota</taxon>
        <taxon>Viridiplantae</taxon>
        <taxon>Chlorophyta</taxon>
        <taxon>core chlorophytes</taxon>
        <taxon>Chlorophyceae</taxon>
        <taxon>CS clade</taxon>
        <taxon>Chlamydomonadales</taxon>
        <taxon>Chlamydomonadaceae</taxon>
        <taxon>Chlamydomonas</taxon>
    </lineage>
</organism>
<evidence type="ECO:0000256" key="1">
    <source>
        <dbReference type="ARBA" id="ARBA00004173"/>
    </source>
</evidence>
<evidence type="ECO:0000313" key="9">
    <source>
        <dbReference type="EMBL" id="CAD8692859.1"/>
    </source>
</evidence>
<sequence>MLLASVRGALRHRTVVLEAVPTLMNIAQCSQRRTYIDETKALVLRNLLVDTLSMSRKFQDAGLSREQADELTKHITEVIILNKIKMEDTFVAKKEFEKVIMEQDSRVQLFKAELAKAQDNQAANVNKELERQQSFLDKMRTEVRHEIDKLTSSQRLDMNLEKGRMRDDLQGMRDKTTELEIKVDRDINELKSSVEKAKNDTIKSVITILGTFSAIAFTISRFMQMGAGGGG</sequence>
<keyword evidence="5 8" id="KW-0175">Coiled coil</keyword>
<evidence type="ECO:0000256" key="4">
    <source>
        <dbReference type="ARBA" id="ARBA00022989"/>
    </source>
</evidence>
<dbReference type="EMBL" id="HBFB01030485">
    <property type="protein sequence ID" value="CAD8692859.1"/>
    <property type="molecule type" value="Transcribed_RNA"/>
</dbReference>
<proteinExistence type="predicted"/>
<dbReference type="PANTHER" id="PTHR14360:SF1">
    <property type="entry name" value="PROTEIN FMP32, MITOCHONDRIAL"/>
    <property type="match status" value="1"/>
</dbReference>
<dbReference type="GO" id="GO:0016020">
    <property type="term" value="C:membrane"/>
    <property type="evidence" value="ECO:0007669"/>
    <property type="project" value="UniProtKB-SubCell"/>
</dbReference>
<keyword evidence="7" id="KW-0472">Membrane</keyword>
<dbReference type="GO" id="GO:0005739">
    <property type="term" value="C:mitochondrion"/>
    <property type="evidence" value="ECO:0007669"/>
    <property type="project" value="UniProtKB-SubCell"/>
</dbReference>
<dbReference type="InterPro" id="IPR024461">
    <property type="entry name" value="CCDC90-like"/>
</dbReference>
<dbReference type="AlphaFoldDB" id="A0A7S0X0E3"/>
<gene>
    <name evidence="9" type="ORF">CLEI1391_LOCUS17042</name>
</gene>